<protein>
    <submittedName>
        <fullName evidence="5">Nitroreductase</fullName>
    </submittedName>
</protein>
<keyword evidence="1" id="KW-0285">Flavoprotein</keyword>
<dbReference type="InterPro" id="IPR029479">
    <property type="entry name" value="Nitroreductase"/>
</dbReference>
<dbReference type="Proteomes" id="UP001232755">
    <property type="component" value="Unassembled WGS sequence"/>
</dbReference>
<dbReference type="CDD" id="cd02136">
    <property type="entry name" value="PnbA_NfnB-like"/>
    <property type="match status" value="1"/>
</dbReference>
<dbReference type="PANTHER" id="PTHR23026">
    <property type="entry name" value="NADPH NITROREDUCTASE"/>
    <property type="match status" value="1"/>
</dbReference>
<feature type="domain" description="Nitroreductase" evidence="4">
    <location>
        <begin position="13"/>
        <end position="201"/>
    </location>
</feature>
<accession>A0ABU0R2V5</accession>
<proteinExistence type="predicted"/>
<organism evidence="5 6">
    <name type="scientific">Streptomyces africanus</name>
    <dbReference type="NCBI Taxonomy" id="231024"/>
    <lineage>
        <taxon>Bacteria</taxon>
        <taxon>Bacillati</taxon>
        <taxon>Actinomycetota</taxon>
        <taxon>Actinomycetes</taxon>
        <taxon>Kitasatosporales</taxon>
        <taxon>Streptomycetaceae</taxon>
        <taxon>Streptomyces</taxon>
    </lineage>
</organism>
<dbReference type="EMBL" id="JAUSYP010000001">
    <property type="protein sequence ID" value="MDQ0753994.1"/>
    <property type="molecule type" value="Genomic_DNA"/>
</dbReference>
<evidence type="ECO:0000313" key="5">
    <source>
        <dbReference type="EMBL" id="MDQ0753994.1"/>
    </source>
</evidence>
<gene>
    <name evidence="5" type="ORF">QF034_008225</name>
</gene>
<sequence>MPTPASAFTDIVQARHSVRSFLPDPLSASDIRGVLEDAQTAPSNCNTQPWTVHIVSGAARDALSKEILRADEEGRFSPDFTFDYADFGDGAYLDRAHHHAATMTQAQGLKREDREARKVVARKGLEFFGAPHAAFLFMPTFGDGVRAAGDIGMYGQNFLLSLAARGLAGVPQTQLGFYADTVRDFLGVPEDLKLLFGISFGIADETTPVNNVRMDRMPLQQSVVLHDTPSILDA</sequence>
<evidence type="ECO:0000256" key="3">
    <source>
        <dbReference type="ARBA" id="ARBA00023002"/>
    </source>
</evidence>
<evidence type="ECO:0000313" key="6">
    <source>
        <dbReference type="Proteomes" id="UP001232755"/>
    </source>
</evidence>
<dbReference type="InterPro" id="IPR050627">
    <property type="entry name" value="Nitroreductase/BluB"/>
</dbReference>
<dbReference type="Pfam" id="PF00881">
    <property type="entry name" value="Nitroreductase"/>
    <property type="match status" value="1"/>
</dbReference>
<keyword evidence="2" id="KW-0288">FMN</keyword>
<comment type="caution">
    <text evidence="5">The sequence shown here is derived from an EMBL/GenBank/DDBJ whole genome shotgun (WGS) entry which is preliminary data.</text>
</comment>
<dbReference type="Gene3D" id="3.40.109.10">
    <property type="entry name" value="NADH Oxidase"/>
    <property type="match status" value="1"/>
</dbReference>
<dbReference type="PANTHER" id="PTHR23026:SF90">
    <property type="entry name" value="IODOTYROSINE DEIODINASE 1"/>
    <property type="match status" value="1"/>
</dbReference>
<dbReference type="RefSeq" id="WP_307180107.1">
    <property type="nucleotide sequence ID" value="NZ_JAUSYP010000001.1"/>
</dbReference>
<keyword evidence="3" id="KW-0560">Oxidoreductase</keyword>
<keyword evidence="6" id="KW-1185">Reference proteome</keyword>
<evidence type="ECO:0000256" key="2">
    <source>
        <dbReference type="ARBA" id="ARBA00022643"/>
    </source>
</evidence>
<reference evidence="5 6" key="1">
    <citation type="submission" date="2023-07" db="EMBL/GenBank/DDBJ databases">
        <title>Comparative genomics of wheat-associated soil bacteria to identify genetic determinants of phenazine resistance.</title>
        <authorList>
            <person name="Mouncey N."/>
        </authorList>
    </citation>
    <scope>NUCLEOTIDE SEQUENCE [LARGE SCALE GENOMIC DNA]</scope>
    <source>
        <strain evidence="5 6">B3I12</strain>
    </source>
</reference>
<evidence type="ECO:0000259" key="4">
    <source>
        <dbReference type="Pfam" id="PF00881"/>
    </source>
</evidence>
<name>A0ABU0R2V5_9ACTN</name>
<dbReference type="SUPFAM" id="SSF55469">
    <property type="entry name" value="FMN-dependent nitroreductase-like"/>
    <property type="match status" value="1"/>
</dbReference>
<dbReference type="InterPro" id="IPR000415">
    <property type="entry name" value="Nitroreductase-like"/>
</dbReference>
<evidence type="ECO:0000256" key="1">
    <source>
        <dbReference type="ARBA" id="ARBA00022630"/>
    </source>
</evidence>